<dbReference type="EMBL" id="UINC01017556">
    <property type="protein sequence ID" value="SVA72923.1"/>
    <property type="molecule type" value="Genomic_DNA"/>
</dbReference>
<gene>
    <name evidence="2" type="ORF">METZ01_LOCUS125777</name>
</gene>
<name>A0A381Y8W3_9ZZZZ</name>
<feature type="non-terminal residue" evidence="2">
    <location>
        <position position="84"/>
    </location>
</feature>
<protein>
    <submittedName>
        <fullName evidence="2">Uncharacterized protein</fullName>
    </submittedName>
</protein>
<feature type="region of interest" description="Disordered" evidence="1">
    <location>
        <begin position="18"/>
        <end position="62"/>
    </location>
</feature>
<reference evidence="2" key="1">
    <citation type="submission" date="2018-05" db="EMBL/GenBank/DDBJ databases">
        <authorList>
            <person name="Lanie J.A."/>
            <person name="Ng W.-L."/>
            <person name="Kazmierczak K.M."/>
            <person name="Andrzejewski T.M."/>
            <person name="Davidsen T.M."/>
            <person name="Wayne K.J."/>
            <person name="Tettelin H."/>
            <person name="Glass J.I."/>
            <person name="Rusch D."/>
            <person name="Podicherti R."/>
            <person name="Tsui H.-C.T."/>
            <person name="Winkler M.E."/>
        </authorList>
    </citation>
    <scope>NUCLEOTIDE SEQUENCE</scope>
</reference>
<proteinExistence type="predicted"/>
<organism evidence="2">
    <name type="scientific">marine metagenome</name>
    <dbReference type="NCBI Taxonomy" id="408172"/>
    <lineage>
        <taxon>unclassified sequences</taxon>
        <taxon>metagenomes</taxon>
        <taxon>ecological metagenomes</taxon>
    </lineage>
</organism>
<evidence type="ECO:0000256" key="1">
    <source>
        <dbReference type="SAM" id="MobiDB-lite"/>
    </source>
</evidence>
<accession>A0A381Y8W3</accession>
<dbReference type="AlphaFoldDB" id="A0A381Y8W3"/>
<evidence type="ECO:0000313" key="2">
    <source>
        <dbReference type="EMBL" id="SVA72923.1"/>
    </source>
</evidence>
<sequence length="84" mass="9274">MYGASMIRFLENLPLTVSKDNNTHRKNSPDCGNGPFGAPVKEDGNNNEQNNGGAGPKEDPAFEISNDWKLDAERRAWLAALRED</sequence>